<evidence type="ECO:0000313" key="3">
    <source>
        <dbReference type="Proteomes" id="UP000290288"/>
    </source>
</evidence>
<evidence type="ECO:0000256" key="1">
    <source>
        <dbReference type="SAM" id="Coils"/>
    </source>
</evidence>
<dbReference type="Proteomes" id="UP000290288">
    <property type="component" value="Unassembled WGS sequence"/>
</dbReference>
<gene>
    <name evidence="2" type="ORF">EST38_g10281</name>
</gene>
<organism evidence="2 3">
    <name type="scientific">Candolleomyces aberdarensis</name>
    <dbReference type="NCBI Taxonomy" id="2316362"/>
    <lineage>
        <taxon>Eukaryota</taxon>
        <taxon>Fungi</taxon>
        <taxon>Dikarya</taxon>
        <taxon>Basidiomycota</taxon>
        <taxon>Agaricomycotina</taxon>
        <taxon>Agaricomycetes</taxon>
        <taxon>Agaricomycetidae</taxon>
        <taxon>Agaricales</taxon>
        <taxon>Agaricineae</taxon>
        <taxon>Psathyrellaceae</taxon>
        <taxon>Candolleomyces</taxon>
    </lineage>
</organism>
<proteinExistence type="predicted"/>
<accession>A0A4Q2DB09</accession>
<sequence length="367" mass="42534">MCGHDVETALALHDQYDKLQDPAEKEVWLKNQTEIRENRVKQSDACRRFLKAEVKREKERMIVLQNKRREQSRRVAEKLKALGWAEEIDIYLGGAKFLYHRLLYVGEELNDTDWEEMRPELVAVLTKRRQGRIDSENDSKIRKRVGSWLMPAYNIFIALQPPSACPPPLLDVSFIPEVISALCFTPLDKPLPKELTDAAIARFPSYAKGWKRERDKELLDIIRQASPYANQDVPEDVLHLASTMFLCEGCHKFIRYPSVINHPCNFVSSFSVEVRAPGMKQPYDSKTKSSSTNHSVRIIQVEKDLARYIGDAIRLQRCDSVMWGGFHHIVFDEARYKHMINTLDALQWSRTTLLSDMEGKDPYLDRL</sequence>
<reference evidence="2 3" key="1">
    <citation type="submission" date="2019-01" db="EMBL/GenBank/DDBJ databases">
        <title>Draft genome sequence of Psathyrella aberdarensis IHI B618.</title>
        <authorList>
            <person name="Buettner E."/>
            <person name="Kellner H."/>
        </authorList>
    </citation>
    <scope>NUCLEOTIDE SEQUENCE [LARGE SCALE GENOMIC DNA]</scope>
    <source>
        <strain evidence="2 3">IHI B618</strain>
    </source>
</reference>
<dbReference type="EMBL" id="SDEE01000537">
    <property type="protein sequence ID" value="RXW15575.1"/>
    <property type="molecule type" value="Genomic_DNA"/>
</dbReference>
<dbReference type="AlphaFoldDB" id="A0A4Q2DB09"/>
<keyword evidence="3" id="KW-1185">Reference proteome</keyword>
<dbReference type="OrthoDB" id="2322499at2759"/>
<feature type="coiled-coil region" evidence="1">
    <location>
        <begin position="47"/>
        <end position="74"/>
    </location>
</feature>
<protein>
    <submittedName>
        <fullName evidence="2">Uncharacterized protein</fullName>
    </submittedName>
</protein>
<name>A0A4Q2DB09_9AGAR</name>
<evidence type="ECO:0000313" key="2">
    <source>
        <dbReference type="EMBL" id="RXW15575.1"/>
    </source>
</evidence>
<keyword evidence="1" id="KW-0175">Coiled coil</keyword>
<comment type="caution">
    <text evidence="2">The sequence shown here is derived from an EMBL/GenBank/DDBJ whole genome shotgun (WGS) entry which is preliminary data.</text>
</comment>